<organism evidence="3 4">
    <name type="scientific">Leptolyngbya boryana NIES-2135</name>
    <dbReference type="NCBI Taxonomy" id="1973484"/>
    <lineage>
        <taxon>Bacteria</taxon>
        <taxon>Bacillati</taxon>
        <taxon>Cyanobacteriota</taxon>
        <taxon>Cyanophyceae</taxon>
        <taxon>Leptolyngbyales</taxon>
        <taxon>Leptolyngbyaceae</taxon>
        <taxon>Leptolyngbya group</taxon>
        <taxon>Leptolyngbya</taxon>
    </lineage>
</organism>
<keyword evidence="4" id="KW-1185">Reference proteome</keyword>
<reference evidence="3 4" key="1">
    <citation type="submission" date="2017-06" db="EMBL/GenBank/DDBJ databases">
        <title>Genome sequencing of cyanobaciteial culture collection at National Institute for Environmental Studies (NIES).</title>
        <authorList>
            <person name="Hirose Y."/>
            <person name="Shimura Y."/>
            <person name="Fujisawa T."/>
            <person name="Nakamura Y."/>
            <person name="Kawachi M."/>
        </authorList>
    </citation>
    <scope>NUCLEOTIDE SEQUENCE [LARGE SCALE GENOMIC DNA]</scope>
    <source>
        <strain evidence="3 4">NIES-2135</strain>
    </source>
</reference>
<dbReference type="EMBL" id="AP018203">
    <property type="protein sequence ID" value="BAY56320.1"/>
    <property type="molecule type" value="Genomic_DNA"/>
</dbReference>
<name>A0A1Z4JHW2_LEPBY</name>
<comment type="similarity">
    <text evidence="1">Belongs to the phD/YefM antitoxin family.</text>
</comment>
<accession>A0A1Z4JHW2</accession>
<proteinExistence type="inferred from homology"/>
<dbReference type="NCBIfam" id="TIGR01552">
    <property type="entry name" value="phd_fam"/>
    <property type="match status" value="1"/>
</dbReference>
<feature type="region of interest" description="Disordered" evidence="2">
    <location>
        <begin position="44"/>
        <end position="71"/>
    </location>
</feature>
<sequence length="101" mass="11005">MTDTTILAYPPMVTHVTLPEATANITQLLDRVIQGEEIIISQDGQAVAHISPANRDRKPHSPENSPRVPGQYAGKLIIPDDFNAPLPDDILNSFLNPADPQ</sequence>
<dbReference type="AlphaFoldDB" id="A0A1Z4JHW2"/>
<evidence type="ECO:0000256" key="2">
    <source>
        <dbReference type="SAM" id="MobiDB-lite"/>
    </source>
</evidence>
<gene>
    <name evidence="3" type="ORF">NIES2135_31510</name>
</gene>
<protein>
    <submittedName>
        <fullName evidence="3">Toxin-antitoxin system, antitoxin component, PHD family protein</fullName>
    </submittedName>
</protein>
<dbReference type="InterPro" id="IPR036165">
    <property type="entry name" value="YefM-like_sf"/>
</dbReference>
<dbReference type="Proteomes" id="UP000217895">
    <property type="component" value="Chromosome"/>
</dbReference>
<evidence type="ECO:0000313" key="3">
    <source>
        <dbReference type="EMBL" id="BAY56320.1"/>
    </source>
</evidence>
<evidence type="ECO:0000256" key="1">
    <source>
        <dbReference type="ARBA" id="ARBA00009981"/>
    </source>
</evidence>
<dbReference type="SUPFAM" id="SSF143120">
    <property type="entry name" value="YefM-like"/>
    <property type="match status" value="1"/>
</dbReference>
<evidence type="ECO:0000313" key="4">
    <source>
        <dbReference type="Proteomes" id="UP000217895"/>
    </source>
</evidence>